<dbReference type="Proteomes" id="UP001060085">
    <property type="component" value="Linkage Group LG01"/>
</dbReference>
<reference evidence="2" key="1">
    <citation type="journal article" date="2023" name="Nat. Plants">
        <title>Single-cell RNA sequencing provides a high-resolution roadmap for understanding the multicellular compartmentation of specialized metabolism.</title>
        <authorList>
            <person name="Sun S."/>
            <person name="Shen X."/>
            <person name="Li Y."/>
            <person name="Li Y."/>
            <person name="Wang S."/>
            <person name="Li R."/>
            <person name="Zhang H."/>
            <person name="Shen G."/>
            <person name="Guo B."/>
            <person name="Wei J."/>
            <person name="Xu J."/>
            <person name="St-Pierre B."/>
            <person name="Chen S."/>
            <person name="Sun C."/>
        </authorList>
    </citation>
    <scope>NUCLEOTIDE SEQUENCE [LARGE SCALE GENOMIC DNA]</scope>
</reference>
<name>A0ACC0C5N7_CATRO</name>
<keyword evidence="2" id="KW-1185">Reference proteome</keyword>
<gene>
    <name evidence="1" type="ORF">M9H77_01330</name>
</gene>
<dbReference type="EMBL" id="CM044701">
    <property type="protein sequence ID" value="KAI5680103.1"/>
    <property type="molecule type" value="Genomic_DNA"/>
</dbReference>
<proteinExistence type="predicted"/>
<evidence type="ECO:0000313" key="2">
    <source>
        <dbReference type="Proteomes" id="UP001060085"/>
    </source>
</evidence>
<sequence>MASKWFQVQHVASDYTFPPEDRPGQFPFPLCETIPVIDLENGSRNDIIHQVLEASKRYGFFQVINHGVSEDVINDTFSIFDEFFELPTEDKKCAPNRNGWFYMGSTDYAKDGVHLWRDSIKHSCYPLEECMQNWPQQPTRYREVVAAYLKRIENLSRRILGVIGEGLGLEEGYLEEISQVQLLVGNYYPACPDPSLTLGLLKHCDPSLITILLQQDVCGLQVLNDGKWMLVSSIPNAFVVNIGNQLQIISNGKLKSAEHRAVTNPERSRKSIAIFINPSPNCIVEPAKVLVDEFNPPLYEPSSLWSSNQGYTRNQPKLIKYVINHGVSKGLMEETMNIYKEFFGMEAEYKASFFSNDINKSCRIYSSTLDYDNEEVHYWRDNFTHRCYPVQEHIQSWPNKPLRYREVIGEYCVELRKFLLTILNLIGEGLGVEEGYFEDKLTKTQLLSVNHHIPCPDPSLTLGMPEHCDPNLISMLHQCHVPGLQVFKDNQWLNVDPLPDSFLVITGLQLKVISNGMFTSPIHRVMTHSKEARTTIGMFLIPSNDILIEPAKAKAKAKAKAEAKGNGNSHPIYRPFTYKEFFTTFTQNKCNADLALQCFNNLNINTHEQHN</sequence>
<organism evidence="1 2">
    <name type="scientific">Catharanthus roseus</name>
    <name type="common">Madagascar periwinkle</name>
    <name type="synonym">Vinca rosea</name>
    <dbReference type="NCBI Taxonomy" id="4058"/>
    <lineage>
        <taxon>Eukaryota</taxon>
        <taxon>Viridiplantae</taxon>
        <taxon>Streptophyta</taxon>
        <taxon>Embryophyta</taxon>
        <taxon>Tracheophyta</taxon>
        <taxon>Spermatophyta</taxon>
        <taxon>Magnoliopsida</taxon>
        <taxon>eudicotyledons</taxon>
        <taxon>Gunneridae</taxon>
        <taxon>Pentapetalae</taxon>
        <taxon>asterids</taxon>
        <taxon>lamiids</taxon>
        <taxon>Gentianales</taxon>
        <taxon>Apocynaceae</taxon>
        <taxon>Rauvolfioideae</taxon>
        <taxon>Vinceae</taxon>
        <taxon>Catharanthinae</taxon>
        <taxon>Catharanthus</taxon>
    </lineage>
</organism>
<accession>A0ACC0C5N7</accession>
<evidence type="ECO:0000313" key="1">
    <source>
        <dbReference type="EMBL" id="KAI5680103.1"/>
    </source>
</evidence>
<comment type="caution">
    <text evidence="1">The sequence shown here is derived from an EMBL/GenBank/DDBJ whole genome shotgun (WGS) entry which is preliminary data.</text>
</comment>
<protein>
    <submittedName>
        <fullName evidence="1">Uncharacterized protein</fullName>
    </submittedName>
</protein>